<protein>
    <submittedName>
        <fullName evidence="2">DsbA family protein</fullName>
    </submittedName>
</protein>
<feature type="compositionally biased region" description="Polar residues" evidence="1">
    <location>
        <begin position="21"/>
        <end position="32"/>
    </location>
</feature>
<name>A0AAW4PHE1_9EURY</name>
<evidence type="ECO:0000313" key="3">
    <source>
        <dbReference type="Proteomes" id="UP001430455"/>
    </source>
</evidence>
<dbReference type="Gene3D" id="3.40.30.10">
    <property type="entry name" value="Glutaredoxin"/>
    <property type="match status" value="1"/>
</dbReference>
<dbReference type="Proteomes" id="UP001430455">
    <property type="component" value="Unassembled WGS sequence"/>
</dbReference>
<dbReference type="EMBL" id="RKLT01000012">
    <property type="protein sequence ID" value="MBX0296936.1"/>
    <property type="molecule type" value="Genomic_DNA"/>
</dbReference>
<organism evidence="2 3">
    <name type="scientific">Haloarcula nitratireducens</name>
    <dbReference type="NCBI Taxonomy" id="2487749"/>
    <lineage>
        <taxon>Archaea</taxon>
        <taxon>Methanobacteriati</taxon>
        <taxon>Methanobacteriota</taxon>
        <taxon>Stenosarchaea group</taxon>
        <taxon>Halobacteria</taxon>
        <taxon>Halobacteriales</taxon>
        <taxon>Haloarculaceae</taxon>
        <taxon>Haloarcula</taxon>
    </lineage>
</organism>
<feature type="compositionally biased region" description="Acidic residues" evidence="1">
    <location>
        <begin position="35"/>
        <end position="45"/>
    </location>
</feature>
<feature type="compositionally biased region" description="Gly residues" evidence="1">
    <location>
        <begin position="1"/>
        <end position="11"/>
    </location>
</feature>
<proteinExistence type="predicted"/>
<feature type="region of interest" description="Disordered" evidence="1">
    <location>
        <begin position="1"/>
        <end position="144"/>
    </location>
</feature>
<keyword evidence="3" id="KW-1185">Reference proteome</keyword>
<sequence>MGSYSGGGGDSSGDDDSQDGETTNNHSQSGLNDYTGDDGNDDSGSDSESGAGGGPPVGPGGSTGGGGGGGGVVTEPPEGDDSGDDGGEDEESEEQEDEGQPESPDVEEPDVEEPEDDVDESDDTEDDDQEDEDDDQEEDEEEEEVLLLVQEVDPLSAMSWCVQPVMKRVEECYGEEIDFFYKPAPVREFEDPEQAKQKWMECSEDMGMPVDPSFWDNDPPESTELVNKAFEAAIQQGQGTDYIRAMWQRSVAAGRNINDEEVLAELAEDLGLDRERFEEDLEEVELETGDRDELPSTFMQLDVRPASWNGRVRYSDFSTEFTFQGIPEEEPQELQGFVEEHGAVATPEVMEVYGIRREEAEQRLRNLDGVSSFEIGGEGFWY</sequence>
<feature type="compositionally biased region" description="Acidic residues" evidence="1">
    <location>
        <begin position="77"/>
        <end position="144"/>
    </location>
</feature>
<dbReference type="AlphaFoldDB" id="A0AAW4PHE1"/>
<dbReference type="InterPro" id="IPR036249">
    <property type="entry name" value="Thioredoxin-like_sf"/>
</dbReference>
<feature type="compositionally biased region" description="Gly residues" evidence="1">
    <location>
        <begin position="50"/>
        <end position="72"/>
    </location>
</feature>
<evidence type="ECO:0000313" key="2">
    <source>
        <dbReference type="EMBL" id="MBX0296936.1"/>
    </source>
</evidence>
<reference evidence="2 3" key="1">
    <citation type="submission" date="2021-06" db="EMBL/GenBank/DDBJ databases">
        <title>Halomicroarcula sp. a new haloarchaeum isolated from saline soil.</title>
        <authorList>
            <person name="Duran-Viseras A."/>
            <person name="Sanchez-Porro C."/>
            <person name="Ventosa A."/>
        </authorList>
    </citation>
    <scope>NUCLEOTIDE SEQUENCE [LARGE SCALE GENOMIC DNA]</scope>
    <source>
        <strain evidence="2 3">F27</strain>
    </source>
</reference>
<accession>A0AAW4PHE1</accession>
<dbReference type="RefSeq" id="WP_220581528.1">
    <property type="nucleotide sequence ID" value="NZ_RKLT01000012.1"/>
</dbReference>
<dbReference type="Pfam" id="PF13743">
    <property type="entry name" value="Thioredoxin_5"/>
    <property type="match status" value="1"/>
</dbReference>
<comment type="caution">
    <text evidence="2">The sequence shown here is derived from an EMBL/GenBank/DDBJ whole genome shotgun (WGS) entry which is preliminary data.</text>
</comment>
<evidence type="ECO:0000256" key="1">
    <source>
        <dbReference type="SAM" id="MobiDB-lite"/>
    </source>
</evidence>
<dbReference type="SUPFAM" id="SSF52833">
    <property type="entry name" value="Thioredoxin-like"/>
    <property type="match status" value="1"/>
</dbReference>
<gene>
    <name evidence="2" type="ORF">EGH23_18825</name>
</gene>